<organism evidence="1 2">
    <name type="scientific">Paramecium sonneborni</name>
    <dbReference type="NCBI Taxonomy" id="65129"/>
    <lineage>
        <taxon>Eukaryota</taxon>
        <taxon>Sar</taxon>
        <taxon>Alveolata</taxon>
        <taxon>Ciliophora</taxon>
        <taxon>Intramacronucleata</taxon>
        <taxon>Oligohymenophorea</taxon>
        <taxon>Peniculida</taxon>
        <taxon>Parameciidae</taxon>
        <taxon>Paramecium</taxon>
    </lineage>
</organism>
<protein>
    <submittedName>
        <fullName evidence="1">Uncharacterized protein</fullName>
    </submittedName>
</protein>
<accession>A0A8S1PS38</accession>
<dbReference type="OrthoDB" id="302376at2759"/>
<dbReference type="Proteomes" id="UP000692954">
    <property type="component" value="Unassembled WGS sequence"/>
</dbReference>
<gene>
    <name evidence="1" type="ORF">PSON_ATCC_30995.1.T0860025</name>
</gene>
<sequence length="162" mass="18872">MISFEDVPQTNSLGELQKENPSLQKIQSKNKKFCKSSIEMQLPIAKQTMKEKKLKNFPKLIGNNFCKFATQNLKRFPKGIQQLIKKKNQPQQVGFKISDLRNACQYDEESRRLFQIYFKNQLLLDLIFSSKINDPFPYIPGICNYYAASFVPDKMVSSYITQ</sequence>
<reference evidence="1" key="1">
    <citation type="submission" date="2021-01" db="EMBL/GenBank/DDBJ databases">
        <authorList>
            <consortium name="Genoscope - CEA"/>
            <person name="William W."/>
        </authorList>
    </citation>
    <scope>NUCLEOTIDE SEQUENCE</scope>
</reference>
<evidence type="ECO:0000313" key="2">
    <source>
        <dbReference type="Proteomes" id="UP000692954"/>
    </source>
</evidence>
<dbReference type="EMBL" id="CAJJDN010000086">
    <property type="protein sequence ID" value="CAD8106097.1"/>
    <property type="molecule type" value="Genomic_DNA"/>
</dbReference>
<name>A0A8S1PS38_9CILI</name>
<proteinExistence type="predicted"/>
<keyword evidence="2" id="KW-1185">Reference proteome</keyword>
<comment type="caution">
    <text evidence="1">The sequence shown here is derived from an EMBL/GenBank/DDBJ whole genome shotgun (WGS) entry which is preliminary data.</text>
</comment>
<dbReference type="AlphaFoldDB" id="A0A8S1PS38"/>
<evidence type="ECO:0000313" key="1">
    <source>
        <dbReference type="EMBL" id="CAD8106097.1"/>
    </source>
</evidence>